<dbReference type="GO" id="GO:0015689">
    <property type="term" value="P:molybdate ion transport"/>
    <property type="evidence" value="ECO:0007669"/>
    <property type="project" value="InterPro"/>
</dbReference>
<feature type="binding site" evidence="4">
    <location>
        <position position="156"/>
    </location>
    <ligand>
        <name>molybdate</name>
        <dbReference type="ChEBI" id="CHEBI:36264"/>
    </ligand>
</feature>
<reference evidence="5 6" key="1">
    <citation type="submission" date="2018-08" db="EMBL/GenBank/DDBJ databases">
        <title>Mucilaginibacter terrae sp. nov., isolated from manganese diggings.</title>
        <authorList>
            <person name="Huang Y."/>
            <person name="Zhou Z."/>
        </authorList>
    </citation>
    <scope>NUCLEOTIDE SEQUENCE [LARGE SCALE GENOMIC DNA]</scope>
    <source>
        <strain evidence="5 6">ZH6</strain>
    </source>
</reference>
<keyword evidence="3" id="KW-0732">Signal</keyword>
<dbReference type="NCBIfam" id="TIGR01256">
    <property type="entry name" value="modA"/>
    <property type="match status" value="1"/>
</dbReference>
<proteinExistence type="inferred from homology"/>
<dbReference type="InterPro" id="IPR050682">
    <property type="entry name" value="ModA/WtpA"/>
</dbReference>
<dbReference type="AlphaFoldDB" id="A0A3E2NRA1"/>
<dbReference type="CDD" id="cd13539">
    <property type="entry name" value="PBP2_AvModA"/>
    <property type="match status" value="1"/>
</dbReference>
<protein>
    <submittedName>
        <fullName evidence="5">Molybdate ABC transporter substrate-binding protein</fullName>
    </submittedName>
</protein>
<dbReference type="PIRSF" id="PIRSF004846">
    <property type="entry name" value="ModA"/>
    <property type="match status" value="1"/>
</dbReference>
<comment type="similarity">
    <text evidence="1">Belongs to the bacterial solute-binding protein ModA family.</text>
</comment>
<dbReference type="EMBL" id="QWDE01000002">
    <property type="protein sequence ID" value="RFZ83524.1"/>
    <property type="molecule type" value="Genomic_DNA"/>
</dbReference>
<keyword evidence="6" id="KW-1185">Reference proteome</keyword>
<evidence type="ECO:0000256" key="4">
    <source>
        <dbReference type="PIRSR" id="PIRSR004846-1"/>
    </source>
</evidence>
<evidence type="ECO:0000256" key="2">
    <source>
        <dbReference type="ARBA" id="ARBA00022723"/>
    </source>
</evidence>
<keyword evidence="4" id="KW-0500">Molybdenum</keyword>
<dbReference type="OrthoDB" id="9785015at2"/>
<evidence type="ECO:0000313" key="5">
    <source>
        <dbReference type="EMBL" id="RFZ83524.1"/>
    </source>
</evidence>
<dbReference type="Proteomes" id="UP000260823">
    <property type="component" value="Unassembled WGS sequence"/>
</dbReference>
<dbReference type="PANTHER" id="PTHR30632:SF14">
    <property type="entry name" value="TUNGSTATE_MOLYBDATE_CHROMATE-BINDING PROTEIN MODA"/>
    <property type="match status" value="1"/>
</dbReference>
<sequence length="240" mass="26129">MTALLISSGASAQVVRVAVAANLQPVIKVLQQDFKKRTGITIEPVSAASGTLATQIRNGAPFDIFMSADTELPKALFKDGFAANAPVVYAQGILILCSRHKVSLKKWWEILLSDKVTRFAIANPAVAPYGKAAEAALKRQGVYDKLKSKMVVGESIGQVNTYISTDAVNAGFTTLAFFRENSSKIPLVGWTIPDNTYPPIEQGMILLKRAEDNAAAIKFYKYIFTAEAKKLIVKYGYHVL</sequence>
<keyword evidence="2 4" id="KW-0479">Metal-binding</keyword>
<dbReference type="SUPFAM" id="SSF53850">
    <property type="entry name" value="Periplasmic binding protein-like II"/>
    <property type="match status" value="1"/>
</dbReference>
<dbReference type="InterPro" id="IPR005950">
    <property type="entry name" value="ModA"/>
</dbReference>
<evidence type="ECO:0000256" key="1">
    <source>
        <dbReference type="ARBA" id="ARBA00009175"/>
    </source>
</evidence>
<gene>
    <name evidence="5" type="primary">modA</name>
    <name evidence="5" type="ORF">DYU05_12305</name>
</gene>
<organism evidence="5 6">
    <name type="scientific">Mucilaginibacter terrenus</name>
    <dbReference type="NCBI Taxonomy" id="2482727"/>
    <lineage>
        <taxon>Bacteria</taxon>
        <taxon>Pseudomonadati</taxon>
        <taxon>Bacteroidota</taxon>
        <taxon>Sphingobacteriia</taxon>
        <taxon>Sphingobacteriales</taxon>
        <taxon>Sphingobacteriaceae</taxon>
        <taxon>Mucilaginibacter</taxon>
    </lineage>
</organism>
<evidence type="ECO:0000313" key="6">
    <source>
        <dbReference type="Proteomes" id="UP000260823"/>
    </source>
</evidence>
<name>A0A3E2NRA1_9SPHI</name>
<comment type="caution">
    <text evidence="5">The sequence shown here is derived from an EMBL/GenBank/DDBJ whole genome shotgun (WGS) entry which is preliminary data.</text>
</comment>
<accession>A0A3E2NRA1</accession>
<evidence type="ECO:0000256" key="3">
    <source>
        <dbReference type="ARBA" id="ARBA00022729"/>
    </source>
</evidence>
<dbReference type="Gene3D" id="3.40.190.10">
    <property type="entry name" value="Periplasmic binding protein-like II"/>
    <property type="match status" value="2"/>
</dbReference>
<dbReference type="InterPro" id="IPR044084">
    <property type="entry name" value="AvModA-like_subst-bd"/>
</dbReference>
<feature type="binding site" evidence="4">
    <location>
        <position position="49"/>
    </location>
    <ligand>
        <name>molybdate</name>
        <dbReference type="ChEBI" id="CHEBI:36264"/>
    </ligand>
</feature>
<dbReference type="PANTHER" id="PTHR30632">
    <property type="entry name" value="MOLYBDATE-BINDING PERIPLASMIC PROTEIN"/>
    <property type="match status" value="1"/>
</dbReference>
<dbReference type="Pfam" id="PF13531">
    <property type="entry name" value="SBP_bac_11"/>
    <property type="match status" value="1"/>
</dbReference>
<dbReference type="GO" id="GO:0046872">
    <property type="term" value="F:metal ion binding"/>
    <property type="evidence" value="ECO:0007669"/>
    <property type="project" value="UniProtKB-KW"/>
</dbReference>
<dbReference type="GO" id="GO:0030973">
    <property type="term" value="F:molybdate ion binding"/>
    <property type="evidence" value="ECO:0007669"/>
    <property type="project" value="InterPro"/>
</dbReference>